<dbReference type="InterPro" id="IPR005982">
    <property type="entry name" value="Thioredox_Rdtase"/>
</dbReference>
<dbReference type="KEGG" id="lji:ELX58_06805"/>
<comment type="similarity">
    <text evidence="1 10">Belongs to the class-II pyridine nucleotide-disulfide oxidoreductase family.</text>
</comment>
<comment type="subunit">
    <text evidence="2 10">Homodimer.</text>
</comment>
<dbReference type="Proteomes" id="UP000294321">
    <property type="component" value="Chromosome"/>
</dbReference>
<evidence type="ECO:0000256" key="6">
    <source>
        <dbReference type="ARBA" id="ARBA00023002"/>
    </source>
</evidence>
<protein>
    <recommendedName>
        <fullName evidence="3 10">Thioredoxin reductase</fullName>
        <ecNumber evidence="10">1.8.1.9</ecNumber>
    </recommendedName>
</protein>
<dbReference type="PRINTS" id="PR00368">
    <property type="entry name" value="FADPNR"/>
</dbReference>
<name>A0A4V1ALU4_9LACO</name>
<dbReference type="InterPro" id="IPR023753">
    <property type="entry name" value="FAD/NAD-binding_dom"/>
</dbReference>
<evidence type="ECO:0000256" key="1">
    <source>
        <dbReference type="ARBA" id="ARBA00009333"/>
    </source>
</evidence>
<evidence type="ECO:0000256" key="8">
    <source>
        <dbReference type="ARBA" id="ARBA00023284"/>
    </source>
</evidence>
<evidence type="ECO:0000256" key="2">
    <source>
        <dbReference type="ARBA" id="ARBA00011738"/>
    </source>
</evidence>
<accession>A0A4V1ALU4</accession>
<evidence type="ECO:0000313" key="14">
    <source>
        <dbReference type="Proteomes" id="UP000294321"/>
    </source>
</evidence>
<comment type="catalytic activity">
    <reaction evidence="9 10">
        <text>[thioredoxin]-dithiol + NADP(+) = [thioredoxin]-disulfide + NADPH + H(+)</text>
        <dbReference type="Rhea" id="RHEA:20345"/>
        <dbReference type="Rhea" id="RHEA-COMP:10698"/>
        <dbReference type="Rhea" id="RHEA-COMP:10700"/>
        <dbReference type="ChEBI" id="CHEBI:15378"/>
        <dbReference type="ChEBI" id="CHEBI:29950"/>
        <dbReference type="ChEBI" id="CHEBI:50058"/>
        <dbReference type="ChEBI" id="CHEBI:57783"/>
        <dbReference type="ChEBI" id="CHEBI:58349"/>
        <dbReference type="EC" id="1.8.1.9"/>
    </reaction>
</comment>
<dbReference type="PROSITE" id="PS00573">
    <property type="entry name" value="PYRIDINE_REDOX_2"/>
    <property type="match status" value="1"/>
</dbReference>
<evidence type="ECO:0000256" key="11">
    <source>
        <dbReference type="RuleBase" id="RU003881"/>
    </source>
</evidence>
<dbReference type="NCBIfam" id="TIGR01292">
    <property type="entry name" value="TRX_reduct"/>
    <property type="match status" value="1"/>
</dbReference>
<dbReference type="GO" id="GO:0019430">
    <property type="term" value="P:removal of superoxide radicals"/>
    <property type="evidence" value="ECO:0007669"/>
    <property type="project" value="UniProtKB-UniRule"/>
</dbReference>
<evidence type="ECO:0000256" key="9">
    <source>
        <dbReference type="ARBA" id="ARBA00048132"/>
    </source>
</evidence>
<keyword evidence="11" id="KW-0521">NADP</keyword>
<dbReference type="InterPro" id="IPR050097">
    <property type="entry name" value="Ferredoxin-NADP_redctase_2"/>
</dbReference>
<keyword evidence="14" id="KW-1185">Reference proteome</keyword>
<proteinExistence type="inferred from homology"/>
<sequence>MMKEFDVVIIGAGPGGMTSALYASRANLSVVMLDRGLYGGQMNNTAAIENYTGFKSVMGPDLAKDMYKSSTQFGAKYAYGVVESIEDHGRYKIVHTDSGDYQATVVIIATGSKNRKLGIPGENEYAGKGVSYCAVCDGNFFRNKKVIVVGGGNSAISEGLYLSHLVAQVVVIHRRDQLRADKVYQKRAFANPKMKFVWNSNVTKINGDGKKVTGVEVRNKKTGKTSHLTTDGIFIYIGNVPMTSAFKNLKITDAKGWIKSNDQMETRIPGIYAIGDVRENQLRQIATAVGDGGIAGQNAYEYIQSLNDSKN</sequence>
<keyword evidence="8 10" id="KW-0676">Redox-active center</keyword>
<comment type="cofactor">
    <cofactor evidence="11">
        <name>FAD</name>
        <dbReference type="ChEBI" id="CHEBI:57692"/>
    </cofactor>
    <text evidence="11">Binds 1 FAD per subunit.</text>
</comment>
<keyword evidence="5 10" id="KW-0274">FAD</keyword>
<dbReference type="EC" id="1.8.1.9" evidence="10"/>
<dbReference type="InterPro" id="IPR008255">
    <property type="entry name" value="Pyr_nucl-diS_OxRdtase_2_AS"/>
</dbReference>
<evidence type="ECO:0000259" key="12">
    <source>
        <dbReference type="Pfam" id="PF07992"/>
    </source>
</evidence>
<dbReference type="AlphaFoldDB" id="A0A4V1ALU4"/>
<dbReference type="OrthoDB" id="9806179at2"/>
<dbReference type="GO" id="GO:0005737">
    <property type="term" value="C:cytoplasm"/>
    <property type="evidence" value="ECO:0007669"/>
    <property type="project" value="InterPro"/>
</dbReference>
<feature type="domain" description="FAD/NAD(P)-binding" evidence="12">
    <location>
        <begin position="5"/>
        <end position="292"/>
    </location>
</feature>
<dbReference type="EMBL" id="CP034726">
    <property type="protein sequence ID" value="QBP18809.1"/>
    <property type="molecule type" value="Genomic_DNA"/>
</dbReference>
<dbReference type="Gene3D" id="3.50.50.60">
    <property type="entry name" value="FAD/NAD(P)-binding domain"/>
    <property type="match status" value="2"/>
</dbReference>
<evidence type="ECO:0000256" key="5">
    <source>
        <dbReference type="ARBA" id="ARBA00022827"/>
    </source>
</evidence>
<evidence type="ECO:0000256" key="10">
    <source>
        <dbReference type="RuleBase" id="RU003880"/>
    </source>
</evidence>
<dbReference type="SUPFAM" id="SSF51905">
    <property type="entry name" value="FAD/NAD(P)-binding domain"/>
    <property type="match status" value="1"/>
</dbReference>
<evidence type="ECO:0000313" key="13">
    <source>
        <dbReference type="EMBL" id="QBP18809.1"/>
    </source>
</evidence>
<organism evidence="13 14">
    <name type="scientific">Acetilactobacillus jinshanensis</name>
    <dbReference type="NCBI Taxonomy" id="1720083"/>
    <lineage>
        <taxon>Bacteria</taxon>
        <taxon>Bacillati</taxon>
        <taxon>Bacillota</taxon>
        <taxon>Bacilli</taxon>
        <taxon>Lactobacillales</taxon>
        <taxon>Lactobacillaceae</taxon>
        <taxon>Acetilactobacillus</taxon>
    </lineage>
</organism>
<dbReference type="PANTHER" id="PTHR48105">
    <property type="entry name" value="THIOREDOXIN REDUCTASE 1-RELATED-RELATED"/>
    <property type="match status" value="1"/>
</dbReference>
<keyword evidence="4 10" id="KW-0285">Flavoprotein</keyword>
<evidence type="ECO:0000256" key="3">
    <source>
        <dbReference type="ARBA" id="ARBA00018719"/>
    </source>
</evidence>
<evidence type="ECO:0000256" key="7">
    <source>
        <dbReference type="ARBA" id="ARBA00023157"/>
    </source>
</evidence>
<dbReference type="InterPro" id="IPR036188">
    <property type="entry name" value="FAD/NAD-bd_sf"/>
</dbReference>
<reference evidence="14" key="1">
    <citation type="submission" date="2018-12" db="EMBL/GenBank/DDBJ databases">
        <title>A new species of lactobacillus.</title>
        <authorList>
            <person name="Jian Y."/>
            <person name="Xin L."/>
            <person name="Hong Z.J."/>
            <person name="Ming L.Z."/>
            <person name="Hong X.Z."/>
        </authorList>
    </citation>
    <scope>NUCLEOTIDE SEQUENCE [LARGE SCALE GENOMIC DNA]</scope>
    <source>
        <strain evidence="14">HSLZ-75</strain>
    </source>
</reference>
<dbReference type="RefSeq" id="WP_133442367.1">
    <property type="nucleotide sequence ID" value="NZ_CP034726.1"/>
</dbReference>
<dbReference type="GO" id="GO:0004791">
    <property type="term" value="F:thioredoxin-disulfide reductase (NADPH) activity"/>
    <property type="evidence" value="ECO:0007669"/>
    <property type="project" value="UniProtKB-UniRule"/>
</dbReference>
<dbReference type="PRINTS" id="PR00469">
    <property type="entry name" value="PNDRDTASEII"/>
</dbReference>
<gene>
    <name evidence="13" type="primary">trxB</name>
    <name evidence="13" type="ORF">ELX58_06805</name>
</gene>
<keyword evidence="6 10" id="KW-0560">Oxidoreductase</keyword>
<evidence type="ECO:0000256" key="4">
    <source>
        <dbReference type="ARBA" id="ARBA00022630"/>
    </source>
</evidence>
<keyword evidence="7" id="KW-1015">Disulfide bond</keyword>
<dbReference type="Pfam" id="PF07992">
    <property type="entry name" value="Pyr_redox_2"/>
    <property type="match status" value="1"/>
</dbReference>